<name>A0A329VAE3_9GAMM</name>
<dbReference type="AlphaFoldDB" id="A0A329VAE3"/>
<sequence>MNDLIHLFISGLNEKLQENYDTANIARYAYEFYLDHDIDDERLRYVVDYLKGMDADPAFELSKDEVTSFVRENLFYVMFR</sequence>
<dbReference type="Proteomes" id="UP000250870">
    <property type="component" value="Unassembled WGS sequence"/>
</dbReference>
<dbReference type="EMBL" id="NSCI01000054">
    <property type="protein sequence ID" value="RAW82757.1"/>
    <property type="molecule type" value="Genomic_DNA"/>
</dbReference>
<organism evidence="1 2">
    <name type="scientific">Photorhabdus laumondii subsp. clarkei</name>
    <dbReference type="NCBI Taxonomy" id="2029685"/>
    <lineage>
        <taxon>Bacteria</taxon>
        <taxon>Pseudomonadati</taxon>
        <taxon>Pseudomonadota</taxon>
        <taxon>Gammaproteobacteria</taxon>
        <taxon>Enterobacterales</taxon>
        <taxon>Morganellaceae</taxon>
        <taxon>Photorhabdus</taxon>
    </lineage>
</organism>
<dbReference type="RefSeq" id="WP_113027143.1">
    <property type="nucleotide sequence ID" value="NZ_CAWNWQ010000054.1"/>
</dbReference>
<evidence type="ECO:0000313" key="2">
    <source>
        <dbReference type="Proteomes" id="UP000250870"/>
    </source>
</evidence>
<protein>
    <submittedName>
        <fullName evidence="1">Uncharacterized protein</fullName>
    </submittedName>
</protein>
<gene>
    <name evidence="1" type="ORF">CKY01_21830</name>
</gene>
<reference evidence="1 2" key="1">
    <citation type="journal article" date="2018" name="Int. J. Syst. Evol. Microbiol.">
        <title>Whole-genome-based revisit of Photorhabdus phylogeny: proposal for the elevation of most Photorhabdus subspecies to the species level and description of one novel species Photorhabdus bodei sp. nov., and one novel subspecies Photorhabdus laumondii subsp. clarkei subsp. nov.</title>
        <authorList>
            <person name="Machado R.A.R."/>
            <person name="Wuthrich D."/>
            <person name="Kuhnert P."/>
            <person name="Arce C.C.M."/>
            <person name="Thonen L."/>
            <person name="Ruiz C."/>
            <person name="Zhang X."/>
            <person name="Robert C.A.M."/>
            <person name="Karimi J."/>
            <person name="Kamali S."/>
            <person name="Ma J."/>
            <person name="Bruggmann R."/>
            <person name="Erb M."/>
        </authorList>
    </citation>
    <scope>NUCLEOTIDE SEQUENCE [LARGE SCALE GENOMIC DNA]</scope>
    <source>
        <strain evidence="1 2">BOJ-47</strain>
    </source>
</reference>
<proteinExistence type="predicted"/>
<comment type="caution">
    <text evidence="1">The sequence shown here is derived from an EMBL/GenBank/DDBJ whole genome shotgun (WGS) entry which is preliminary data.</text>
</comment>
<accession>A0A329VAE3</accession>
<evidence type="ECO:0000313" key="1">
    <source>
        <dbReference type="EMBL" id="RAW82757.1"/>
    </source>
</evidence>